<evidence type="ECO:0000256" key="3">
    <source>
        <dbReference type="ARBA" id="ARBA00022842"/>
    </source>
</evidence>
<comment type="caution">
    <text evidence="5">The sequence shown here is derived from an EMBL/GenBank/DDBJ whole genome shotgun (WGS) entry which is preliminary data.</text>
</comment>
<protein>
    <submittedName>
        <fullName evidence="5">NUDIX domain-containing protein</fullName>
    </submittedName>
</protein>
<dbReference type="Proteomes" id="UP000765224">
    <property type="component" value="Unassembled WGS sequence"/>
</dbReference>
<dbReference type="EMBL" id="JAHSTS010000001">
    <property type="protein sequence ID" value="MBV4458018.1"/>
    <property type="molecule type" value="Genomic_DNA"/>
</dbReference>
<dbReference type="InterPro" id="IPR000086">
    <property type="entry name" value="NUDIX_hydrolase_dom"/>
</dbReference>
<keyword evidence="2" id="KW-0378">Hydrolase</keyword>
<keyword evidence="3" id="KW-0460">Magnesium</keyword>
<dbReference type="InterPro" id="IPR020084">
    <property type="entry name" value="NUDIX_hydrolase_CS"/>
</dbReference>
<dbReference type="Pfam" id="PF00293">
    <property type="entry name" value="NUDIX"/>
    <property type="match status" value="1"/>
</dbReference>
<evidence type="ECO:0000313" key="5">
    <source>
        <dbReference type="EMBL" id="MBV4458018.1"/>
    </source>
</evidence>
<evidence type="ECO:0000259" key="4">
    <source>
        <dbReference type="PROSITE" id="PS51462"/>
    </source>
</evidence>
<reference evidence="5 6" key="1">
    <citation type="submission" date="2021-06" db="EMBL/GenBank/DDBJ databases">
        <title>Updating the genus Pseudomonas: Description of 43 new species and partition of the Pseudomonas putida group.</title>
        <authorList>
            <person name="Girard L."/>
            <person name="Lood C."/>
            <person name="Vandamme P."/>
            <person name="Rokni-Zadeh H."/>
            <person name="Van Noort V."/>
            <person name="Hofte M."/>
            <person name="Lavigne R."/>
            <person name="De Mot R."/>
        </authorList>
    </citation>
    <scope>NUCLEOTIDE SEQUENCE [LARGE SCALE GENOMIC DNA]</scope>
    <source>
        <strain evidence="5 6">COR58</strain>
    </source>
</reference>
<dbReference type="PROSITE" id="PS00893">
    <property type="entry name" value="NUDIX_BOX"/>
    <property type="match status" value="1"/>
</dbReference>
<evidence type="ECO:0000313" key="6">
    <source>
        <dbReference type="Proteomes" id="UP000765224"/>
    </source>
</evidence>
<feature type="domain" description="Nudix hydrolase" evidence="4">
    <location>
        <begin position="2"/>
        <end position="143"/>
    </location>
</feature>
<organism evidence="5 6">
    <name type="scientific">Pseudomonas ekonensis</name>
    <dbReference type="NCBI Taxonomy" id="2842353"/>
    <lineage>
        <taxon>Bacteria</taxon>
        <taxon>Pseudomonadati</taxon>
        <taxon>Pseudomonadota</taxon>
        <taxon>Gammaproteobacteria</taxon>
        <taxon>Pseudomonadales</taxon>
        <taxon>Pseudomonadaceae</taxon>
        <taxon>Pseudomonas</taxon>
    </lineage>
</organism>
<dbReference type="PANTHER" id="PTHR43046:SF12">
    <property type="entry name" value="GDP-MANNOSE MANNOSYL HYDROLASE"/>
    <property type="match status" value="1"/>
</dbReference>
<accession>A0ABS6PC20</accession>
<evidence type="ECO:0000256" key="1">
    <source>
        <dbReference type="ARBA" id="ARBA00001946"/>
    </source>
</evidence>
<dbReference type="RefSeq" id="WP_217891634.1">
    <property type="nucleotide sequence ID" value="NZ_JAHSTS010000001.1"/>
</dbReference>
<dbReference type="PANTHER" id="PTHR43046">
    <property type="entry name" value="GDP-MANNOSE MANNOSYL HYDROLASE"/>
    <property type="match status" value="1"/>
</dbReference>
<name>A0ABS6PC20_9PSED</name>
<gene>
    <name evidence="5" type="ORF">KVG96_08675</name>
</gene>
<proteinExistence type="predicted"/>
<evidence type="ECO:0000256" key="2">
    <source>
        <dbReference type="ARBA" id="ARBA00022801"/>
    </source>
</evidence>
<dbReference type="CDD" id="cd04685">
    <property type="entry name" value="NUDIX_Hydrolase"/>
    <property type="match status" value="1"/>
</dbReference>
<comment type="cofactor">
    <cofactor evidence="1">
        <name>Mg(2+)</name>
        <dbReference type="ChEBI" id="CHEBI:18420"/>
    </cofactor>
</comment>
<dbReference type="PROSITE" id="PS51462">
    <property type="entry name" value="NUDIX"/>
    <property type="match status" value="1"/>
</dbReference>
<sequence>MRERKAARLLVINPALEVLLFKFCHHDDALAGTSHWATPGGGLEEGETFHAAAIRELREETGIHVNEVAGPVAERRVSLLLPSGEPVLAVEQYFVVHVPDNGLCRSEWTEHEKKVMAEPRWWSARELRNTQETVWPENLVQMLAEASSGFENRSVTSI</sequence>
<keyword evidence="6" id="KW-1185">Reference proteome</keyword>